<feature type="transmembrane region" description="Helical" evidence="2">
    <location>
        <begin position="62"/>
        <end position="85"/>
    </location>
</feature>
<accession>A0ABP8TBQ9</accession>
<dbReference type="Pfam" id="PF07228">
    <property type="entry name" value="SpoIIE"/>
    <property type="match status" value="1"/>
</dbReference>
<organism evidence="4 5">
    <name type="scientific">Actinoallomurus liliacearum</name>
    <dbReference type="NCBI Taxonomy" id="1080073"/>
    <lineage>
        <taxon>Bacteria</taxon>
        <taxon>Bacillati</taxon>
        <taxon>Actinomycetota</taxon>
        <taxon>Actinomycetes</taxon>
        <taxon>Streptosporangiales</taxon>
        <taxon>Thermomonosporaceae</taxon>
        <taxon>Actinoallomurus</taxon>
    </lineage>
</organism>
<dbReference type="Proteomes" id="UP001500212">
    <property type="component" value="Unassembled WGS sequence"/>
</dbReference>
<dbReference type="SMART" id="SM00331">
    <property type="entry name" value="PP2C_SIG"/>
    <property type="match status" value="1"/>
</dbReference>
<dbReference type="InterPro" id="IPR036457">
    <property type="entry name" value="PPM-type-like_dom_sf"/>
</dbReference>
<feature type="transmembrane region" description="Helical" evidence="2">
    <location>
        <begin position="21"/>
        <end position="42"/>
    </location>
</feature>
<keyword evidence="1" id="KW-0378">Hydrolase</keyword>
<dbReference type="Gene3D" id="3.60.40.10">
    <property type="entry name" value="PPM-type phosphatase domain"/>
    <property type="match status" value="1"/>
</dbReference>
<dbReference type="EMBL" id="BAABHJ010000003">
    <property type="protein sequence ID" value="GAA4603720.1"/>
    <property type="molecule type" value="Genomic_DNA"/>
</dbReference>
<gene>
    <name evidence="4" type="ORF">GCM10023195_12390</name>
</gene>
<keyword evidence="2" id="KW-0472">Membrane</keyword>
<evidence type="ECO:0000256" key="2">
    <source>
        <dbReference type="SAM" id="Phobius"/>
    </source>
</evidence>
<dbReference type="PANTHER" id="PTHR43156">
    <property type="entry name" value="STAGE II SPORULATION PROTEIN E-RELATED"/>
    <property type="match status" value="1"/>
</dbReference>
<feature type="transmembrane region" description="Helical" evidence="2">
    <location>
        <begin position="92"/>
        <end position="110"/>
    </location>
</feature>
<dbReference type="PANTHER" id="PTHR43156:SF2">
    <property type="entry name" value="STAGE II SPORULATION PROTEIN E"/>
    <property type="match status" value="1"/>
</dbReference>
<evidence type="ECO:0000259" key="3">
    <source>
        <dbReference type="SMART" id="SM00331"/>
    </source>
</evidence>
<sequence>MRLGEHVRQVFASWRPGQAMVAIPVALIVLISVADILSPTHIHLGPLLVVAPALTASFGGPLMTGAIGALAVVAQVVIAFLHGGIETMNHQVQILTLLVVSAFVVAFRYLRDRHERQLSEVRSVSDVAQRVILRPLPHRIGPLRIASMYLAAAAEARIGGDLYAAARTAGGTRLLIGDVRGKGLASVSDAALLLCAFREASHRHANLPDLARHLEASVCRNLAELSETNIDVDECFVTAVIVDIPDAEPVVHVVDCGHPPPLLLRGDRVLTLGSERPGAPLGLGELTADDHPAGTFSFEPGDILLLYTDGIVEGRDRTGTFYALAERLRRWAGEDPAIIVARLEKDLLDHVGGHLEDDAAAIAIERLPAAPPR</sequence>
<keyword evidence="2" id="KW-1133">Transmembrane helix</keyword>
<feature type="domain" description="PPM-type phosphatase" evidence="3">
    <location>
        <begin position="143"/>
        <end position="366"/>
    </location>
</feature>
<dbReference type="RefSeq" id="WP_345349661.1">
    <property type="nucleotide sequence ID" value="NZ_BAABHJ010000003.1"/>
</dbReference>
<keyword evidence="5" id="KW-1185">Reference proteome</keyword>
<name>A0ABP8TBQ9_9ACTN</name>
<evidence type="ECO:0000256" key="1">
    <source>
        <dbReference type="ARBA" id="ARBA00022801"/>
    </source>
</evidence>
<proteinExistence type="predicted"/>
<evidence type="ECO:0000313" key="4">
    <source>
        <dbReference type="EMBL" id="GAA4603720.1"/>
    </source>
</evidence>
<dbReference type="SUPFAM" id="SSF81606">
    <property type="entry name" value="PP2C-like"/>
    <property type="match status" value="1"/>
</dbReference>
<comment type="caution">
    <text evidence="4">The sequence shown here is derived from an EMBL/GenBank/DDBJ whole genome shotgun (WGS) entry which is preliminary data.</text>
</comment>
<protein>
    <submittedName>
        <fullName evidence="4">PP2C family protein-serine/threonine phosphatase</fullName>
    </submittedName>
</protein>
<keyword evidence="2" id="KW-0812">Transmembrane</keyword>
<dbReference type="InterPro" id="IPR001932">
    <property type="entry name" value="PPM-type_phosphatase-like_dom"/>
</dbReference>
<dbReference type="InterPro" id="IPR052016">
    <property type="entry name" value="Bact_Sigma-Reg"/>
</dbReference>
<evidence type="ECO:0000313" key="5">
    <source>
        <dbReference type="Proteomes" id="UP001500212"/>
    </source>
</evidence>
<reference evidence="5" key="1">
    <citation type="journal article" date="2019" name="Int. J. Syst. Evol. Microbiol.">
        <title>The Global Catalogue of Microorganisms (GCM) 10K type strain sequencing project: providing services to taxonomists for standard genome sequencing and annotation.</title>
        <authorList>
            <consortium name="The Broad Institute Genomics Platform"/>
            <consortium name="The Broad Institute Genome Sequencing Center for Infectious Disease"/>
            <person name="Wu L."/>
            <person name="Ma J."/>
        </authorList>
    </citation>
    <scope>NUCLEOTIDE SEQUENCE [LARGE SCALE GENOMIC DNA]</scope>
    <source>
        <strain evidence="5">JCM 17938</strain>
    </source>
</reference>